<proteinExistence type="inferred from homology"/>
<keyword evidence="5" id="KW-1185">Reference proteome</keyword>
<evidence type="ECO:0000313" key="5">
    <source>
        <dbReference type="Proteomes" id="UP000019116"/>
    </source>
</evidence>
<dbReference type="Gene3D" id="1.25.70.10">
    <property type="entry name" value="Transcription termination factor 3, mitochondrial"/>
    <property type="match status" value="1"/>
</dbReference>
<keyword evidence="2" id="KW-0804">Transcription</keyword>
<evidence type="ECO:0000256" key="3">
    <source>
        <dbReference type="ARBA" id="ARBA00022946"/>
    </source>
</evidence>
<dbReference type="InterPro" id="IPR003690">
    <property type="entry name" value="MTERF"/>
</dbReference>
<comment type="similarity">
    <text evidence="1">Belongs to the mTERF family.</text>
</comment>
<dbReference type="InterPro" id="IPR038538">
    <property type="entry name" value="MTERF_sf"/>
</dbReference>
<keyword evidence="2" id="KW-0806">Transcription termination</keyword>
<sequence length="119" mass="13816">MGIAFSEAPTLLMRTKESLQRSSEFLLSEVGLEPAYIAQQPIISCYSLEGRLRPWYYVVKFLKENGLLKRDLNYYTIVKVTEKAFRKKFICPHKEVAPHLAEDYDSACKGDVRTNFRFT</sequence>
<evidence type="ECO:0000256" key="1">
    <source>
        <dbReference type="ARBA" id="ARBA00007692"/>
    </source>
</evidence>
<dbReference type="GO" id="GO:0006353">
    <property type="term" value="P:DNA-templated transcription termination"/>
    <property type="evidence" value="ECO:0007669"/>
    <property type="project" value="UniProtKB-KW"/>
</dbReference>
<dbReference type="STRING" id="4565.A0A3B6MIQ5"/>
<dbReference type="Proteomes" id="UP000019116">
    <property type="component" value="Chromosome 5D"/>
</dbReference>
<dbReference type="Gramene" id="TraesROB_scaffold_110011_01G000100.1">
    <property type="protein sequence ID" value="TraesROB_scaffold_110011_01G000100.1"/>
    <property type="gene ID" value="TraesROB_scaffold_110011_01G000100"/>
</dbReference>
<dbReference type="AlphaFoldDB" id="A0A3B6MIQ5"/>
<dbReference type="PANTHER" id="PTHR13068:SF111">
    <property type="match status" value="1"/>
</dbReference>
<protein>
    <submittedName>
        <fullName evidence="4">Uncharacterized protein</fullName>
    </submittedName>
</protein>
<dbReference type="GO" id="GO:0003676">
    <property type="term" value="F:nucleic acid binding"/>
    <property type="evidence" value="ECO:0007669"/>
    <property type="project" value="InterPro"/>
</dbReference>
<dbReference type="Gramene" id="TraesWEE_scaffold_147183_01G000100.1">
    <property type="protein sequence ID" value="TraesWEE_scaffold_147183_01G000100.1"/>
    <property type="gene ID" value="TraesWEE_scaffold_147183_01G000100"/>
</dbReference>
<dbReference type="Gramene" id="TraesCAD_scaffold_114337_01G000100.1">
    <property type="protein sequence ID" value="TraesCAD_scaffold_114337_01G000100.1"/>
    <property type="gene ID" value="TraesCAD_scaffold_114337_01G000100"/>
</dbReference>
<dbReference type="EnsemblPlants" id="TraesCS5D02G027100.1">
    <property type="protein sequence ID" value="TraesCS5D02G027100.1.cds1"/>
    <property type="gene ID" value="TraesCS5D02G027100"/>
</dbReference>
<name>A0A3B6MIQ5_WHEAT</name>
<keyword evidence="3" id="KW-0809">Transit peptide</keyword>
<dbReference type="Gramene" id="TraesCS5D03G0066700.1">
    <property type="protein sequence ID" value="TraesCS5D03G0066700.1.CDS1"/>
    <property type="gene ID" value="TraesCS5D03G0066700"/>
</dbReference>
<keyword evidence="2" id="KW-0805">Transcription regulation</keyword>
<dbReference type="PANTHER" id="PTHR13068">
    <property type="entry name" value="CGI-12 PROTEIN-RELATED"/>
    <property type="match status" value="1"/>
</dbReference>
<accession>A0A3B6MIQ5</accession>
<evidence type="ECO:0000256" key="2">
    <source>
        <dbReference type="ARBA" id="ARBA00022472"/>
    </source>
</evidence>
<reference evidence="4" key="2">
    <citation type="submission" date="2018-10" db="UniProtKB">
        <authorList>
            <consortium name="EnsemblPlants"/>
        </authorList>
    </citation>
    <scope>IDENTIFICATION</scope>
</reference>
<reference evidence="4" key="1">
    <citation type="submission" date="2018-08" db="EMBL/GenBank/DDBJ databases">
        <authorList>
            <person name="Rossello M."/>
        </authorList>
    </citation>
    <scope>NUCLEOTIDE SEQUENCE [LARGE SCALE GENOMIC DNA]</scope>
    <source>
        <strain evidence="4">cv. Chinese Spring</strain>
    </source>
</reference>
<organism evidence="4">
    <name type="scientific">Triticum aestivum</name>
    <name type="common">Wheat</name>
    <dbReference type="NCBI Taxonomy" id="4565"/>
    <lineage>
        <taxon>Eukaryota</taxon>
        <taxon>Viridiplantae</taxon>
        <taxon>Streptophyta</taxon>
        <taxon>Embryophyta</taxon>
        <taxon>Tracheophyta</taxon>
        <taxon>Spermatophyta</taxon>
        <taxon>Magnoliopsida</taxon>
        <taxon>Liliopsida</taxon>
        <taxon>Poales</taxon>
        <taxon>Poaceae</taxon>
        <taxon>BOP clade</taxon>
        <taxon>Pooideae</taxon>
        <taxon>Triticodae</taxon>
        <taxon>Triticeae</taxon>
        <taxon>Triticinae</taxon>
        <taxon>Triticum</taxon>
    </lineage>
</organism>
<dbReference type="OrthoDB" id="641315at2759"/>
<dbReference type="OMA" id="PIISCYS"/>
<dbReference type="Gramene" id="TraesCLE_scaffold_120713_01G000100.1">
    <property type="protein sequence ID" value="TraesCLE_scaffold_120713_01G000100.1"/>
    <property type="gene ID" value="TraesCLE_scaffold_120713_01G000100"/>
</dbReference>
<dbReference type="Gramene" id="TraesCS5D02G027100.1">
    <property type="protein sequence ID" value="TraesCS5D02G027100.1.cds1"/>
    <property type="gene ID" value="TraesCS5D02G027100"/>
</dbReference>
<evidence type="ECO:0000313" key="4">
    <source>
        <dbReference type="EnsemblPlants" id="TraesCS5D02G027100.1.cds1"/>
    </source>
</evidence>